<feature type="compositionally biased region" description="Basic residues" evidence="1">
    <location>
        <begin position="418"/>
        <end position="427"/>
    </location>
</feature>
<evidence type="ECO:0000256" key="1">
    <source>
        <dbReference type="SAM" id="MobiDB-lite"/>
    </source>
</evidence>
<reference evidence="2" key="1">
    <citation type="journal article" date="2020" name="Nature">
        <title>Giant virus diversity and host interactions through global metagenomics.</title>
        <authorList>
            <person name="Schulz F."/>
            <person name="Roux S."/>
            <person name="Paez-Espino D."/>
            <person name="Jungbluth S."/>
            <person name="Walsh D.A."/>
            <person name="Denef V.J."/>
            <person name="McMahon K.D."/>
            <person name="Konstantinidis K.T."/>
            <person name="Eloe-Fadrosh E.A."/>
            <person name="Kyrpides N.C."/>
            <person name="Woyke T."/>
        </authorList>
    </citation>
    <scope>NUCLEOTIDE SEQUENCE</scope>
    <source>
        <strain evidence="2">GVMAG-M-3300023184-190</strain>
    </source>
</reference>
<sequence>MDPALVKTILVKAVTKYRQDPSEEKLGKLKALLEKQHENLLLSLCDNFANIDAVHDFRKLLRELLPDKPELYPDPEKDIIQIFACINAERDKILDTIFAFELEEEEGKERIQKFNEVATKFGKANITSETVAQTVKEAITKKRETLFMKLTMKVYVKCNTETVTVGKEEPPFSLTTEFESLFFLNKFIIKIVDETDSLYHLDREEGKPLLFDINTSKCNVITMEGGLAMKTFLCHMADCFNTSPSLGIAEIFEIFSEMSAIFPSSIFYYNTLVLDEISPMRISLLRILKLSPEKDLSFQGQQYPFLTALFNVIEGILSPIRDLDDFDEEIRDRILYDNWIITTMLRVNGSLTNALFDFIWTQVLEDFENFPLTKTLMEEKYGNISLTRLIDRKDESWITNDSAVGSVGSVAVAKKRSSSTKKNKAKNKVAGSQKEEDDSVVETLAEELHTFLSEMAITDRATQLEMIRHLVDKGYVTSRDIKEYLYNDDDHDEWTTSAPLIFVNDDYKDPSYLHAKKTVRQIYNRRIEEIGSQNEELHNKLVNDVKLIMSTNWHTFFTVTLPLISAYCGSNTRIPHSQKGLIGGIPADLYILNCQAFSSSAGDHLSIHWGGITDATMGKLNVSGFFHIYLAVENLYCVFQWNSHNKLFTVKYVSNDSYIEVEHLDISAVNDIVSLLNSPGVWPYVNKSVAEVVKKVGGNKTKKQVKKVKTGNKSRKRVDCQTTKKRKINIRLV</sequence>
<feature type="region of interest" description="Disordered" evidence="1">
    <location>
        <begin position="418"/>
        <end position="437"/>
    </location>
</feature>
<dbReference type="AlphaFoldDB" id="A0A6C0I5J2"/>
<organism evidence="2">
    <name type="scientific">viral metagenome</name>
    <dbReference type="NCBI Taxonomy" id="1070528"/>
    <lineage>
        <taxon>unclassified sequences</taxon>
        <taxon>metagenomes</taxon>
        <taxon>organismal metagenomes</taxon>
    </lineage>
</organism>
<dbReference type="EMBL" id="MN740095">
    <property type="protein sequence ID" value="QHT87636.1"/>
    <property type="molecule type" value="Genomic_DNA"/>
</dbReference>
<proteinExistence type="predicted"/>
<accession>A0A6C0I5J2</accession>
<protein>
    <submittedName>
        <fullName evidence="2">Uncharacterized protein</fullName>
    </submittedName>
</protein>
<name>A0A6C0I5J2_9ZZZZ</name>
<evidence type="ECO:0000313" key="2">
    <source>
        <dbReference type="EMBL" id="QHT87636.1"/>
    </source>
</evidence>